<feature type="transmembrane region" description="Helical" evidence="7">
    <location>
        <begin position="182"/>
        <end position="200"/>
    </location>
</feature>
<proteinExistence type="inferred from homology"/>
<evidence type="ECO:0000256" key="4">
    <source>
        <dbReference type="ARBA" id="ARBA00022692"/>
    </source>
</evidence>
<comment type="subcellular location">
    <subcellularLocation>
        <location evidence="1 7">Cell membrane</location>
        <topology evidence="1 7">Multi-pass membrane protein</topology>
    </subcellularLocation>
</comment>
<dbReference type="PATRIC" id="fig|909613.9.peg.3404"/>
<keyword evidence="6 7" id="KW-0472">Membrane</keyword>
<dbReference type="EMBL" id="AYXG01000119">
    <property type="protein sequence ID" value="EWC61288.1"/>
    <property type="molecule type" value="Genomic_DNA"/>
</dbReference>
<gene>
    <name evidence="9" type="ORF">UO65_3403</name>
</gene>
<evidence type="ECO:0000256" key="3">
    <source>
        <dbReference type="ARBA" id="ARBA00022475"/>
    </source>
</evidence>
<organism evidence="9 10">
    <name type="scientific">Actinokineospora spheciospongiae</name>
    <dbReference type="NCBI Taxonomy" id="909613"/>
    <lineage>
        <taxon>Bacteria</taxon>
        <taxon>Bacillati</taxon>
        <taxon>Actinomycetota</taxon>
        <taxon>Actinomycetes</taxon>
        <taxon>Pseudonocardiales</taxon>
        <taxon>Pseudonocardiaceae</taxon>
        <taxon>Actinokineospora</taxon>
    </lineage>
</organism>
<evidence type="ECO:0000256" key="1">
    <source>
        <dbReference type="ARBA" id="ARBA00004651"/>
    </source>
</evidence>
<dbReference type="PANTHER" id="PTHR12677">
    <property type="entry name" value="GOLGI APPARATUS MEMBRANE PROTEIN TVP38-RELATED"/>
    <property type="match status" value="1"/>
</dbReference>
<feature type="transmembrane region" description="Helical" evidence="7">
    <location>
        <begin position="150"/>
        <end position="170"/>
    </location>
</feature>
<sequence>MLIALLAVVVALVVAGSLVPIPSPVEVRDWAAGFGWATPVLFLAAYSLLTVPPVPRTVFNLSVGLVLGEGWGIAIAMAATTIAAALAFWLSRGLGRRWVEPHLERAVLRAVNSRLTGSGFAGVLGLRLIPMVPFSAMNYCCGLSEIRWQPYLAGTFLGSVPGTVAAVLLGDALTGTTPPELLAVYGVLAVVGAVLMWAALRRARPEVLEPVAVSGS</sequence>
<comment type="similarity">
    <text evidence="2 7">Belongs to the TVP38/TMEM64 family.</text>
</comment>
<feature type="transmembrane region" description="Helical" evidence="7">
    <location>
        <begin position="70"/>
        <end position="91"/>
    </location>
</feature>
<dbReference type="eggNOG" id="COG0398">
    <property type="taxonomic scope" value="Bacteria"/>
</dbReference>
<evidence type="ECO:0000256" key="6">
    <source>
        <dbReference type="ARBA" id="ARBA00023136"/>
    </source>
</evidence>
<evidence type="ECO:0000256" key="7">
    <source>
        <dbReference type="RuleBase" id="RU366058"/>
    </source>
</evidence>
<dbReference type="Pfam" id="PF09335">
    <property type="entry name" value="VTT_dom"/>
    <property type="match status" value="1"/>
</dbReference>
<evidence type="ECO:0000256" key="5">
    <source>
        <dbReference type="ARBA" id="ARBA00022989"/>
    </source>
</evidence>
<dbReference type="PANTHER" id="PTHR12677:SF59">
    <property type="entry name" value="GOLGI APPARATUS MEMBRANE PROTEIN TVP38-RELATED"/>
    <property type="match status" value="1"/>
</dbReference>
<dbReference type="AlphaFoldDB" id="W7ILP4"/>
<evidence type="ECO:0000313" key="9">
    <source>
        <dbReference type="EMBL" id="EWC61288.1"/>
    </source>
</evidence>
<feature type="transmembrane region" description="Helical" evidence="7">
    <location>
        <begin position="111"/>
        <end position="129"/>
    </location>
</feature>
<feature type="domain" description="VTT" evidence="8">
    <location>
        <begin position="54"/>
        <end position="171"/>
    </location>
</feature>
<dbReference type="STRING" id="909613.UO65_3403"/>
<dbReference type="GO" id="GO:0005886">
    <property type="term" value="C:plasma membrane"/>
    <property type="evidence" value="ECO:0007669"/>
    <property type="project" value="UniProtKB-SubCell"/>
</dbReference>
<evidence type="ECO:0000313" key="10">
    <source>
        <dbReference type="Proteomes" id="UP000019277"/>
    </source>
</evidence>
<evidence type="ECO:0000256" key="2">
    <source>
        <dbReference type="ARBA" id="ARBA00008640"/>
    </source>
</evidence>
<evidence type="ECO:0000259" key="8">
    <source>
        <dbReference type="Pfam" id="PF09335"/>
    </source>
</evidence>
<keyword evidence="5 7" id="KW-1133">Transmembrane helix</keyword>
<keyword evidence="3 7" id="KW-1003">Cell membrane</keyword>
<reference evidence="9 10" key="1">
    <citation type="journal article" date="2014" name="Genome Announc.">
        <title>Draft Genome Sequence of the Antitrypanosomally Active Sponge-Associated Bacterium Actinokineospora sp. Strain EG49.</title>
        <authorList>
            <person name="Harjes J."/>
            <person name="Ryu T."/>
            <person name="Abdelmohsen U.R."/>
            <person name="Moitinho-Silva L."/>
            <person name="Horn H."/>
            <person name="Ravasi T."/>
            <person name="Hentschel U."/>
        </authorList>
    </citation>
    <scope>NUCLEOTIDE SEQUENCE [LARGE SCALE GENOMIC DNA]</scope>
    <source>
        <strain evidence="9 10">EG49</strain>
    </source>
</reference>
<keyword evidence="10" id="KW-1185">Reference proteome</keyword>
<accession>W7ILP4</accession>
<feature type="transmembrane region" description="Helical" evidence="7">
    <location>
        <begin position="30"/>
        <end position="49"/>
    </location>
</feature>
<keyword evidence="4 7" id="KW-0812">Transmembrane</keyword>
<dbReference type="InterPro" id="IPR015414">
    <property type="entry name" value="TMEM64"/>
</dbReference>
<name>W7ILP4_9PSEU</name>
<comment type="caution">
    <text evidence="9">The sequence shown here is derived from an EMBL/GenBank/DDBJ whole genome shotgun (WGS) entry which is preliminary data.</text>
</comment>
<protein>
    <recommendedName>
        <fullName evidence="7">TVP38/TMEM64 family membrane protein</fullName>
    </recommendedName>
</protein>
<dbReference type="Proteomes" id="UP000019277">
    <property type="component" value="Unassembled WGS sequence"/>
</dbReference>
<dbReference type="InterPro" id="IPR032816">
    <property type="entry name" value="VTT_dom"/>
</dbReference>